<accession>A0A7W1XAW5</accession>
<dbReference type="GO" id="GO:0008168">
    <property type="term" value="F:methyltransferase activity"/>
    <property type="evidence" value="ECO:0007669"/>
    <property type="project" value="UniProtKB-KW"/>
</dbReference>
<keyword evidence="1 4" id="KW-0489">Methyltransferase</keyword>
<dbReference type="Pfam" id="PF13649">
    <property type="entry name" value="Methyltransf_25"/>
    <property type="match status" value="1"/>
</dbReference>
<dbReference type="CDD" id="cd02440">
    <property type="entry name" value="AdoMet_MTases"/>
    <property type="match status" value="1"/>
</dbReference>
<dbReference type="InterPro" id="IPR029063">
    <property type="entry name" value="SAM-dependent_MTases_sf"/>
</dbReference>
<dbReference type="OrthoDB" id="9760689at2"/>
<dbReference type="InterPro" id="IPR041698">
    <property type="entry name" value="Methyltransf_25"/>
</dbReference>
<keyword evidence="5" id="KW-1185">Reference proteome</keyword>
<protein>
    <submittedName>
        <fullName evidence="4">Methyltransferase domain-containing protein</fullName>
    </submittedName>
</protein>
<evidence type="ECO:0000313" key="4">
    <source>
        <dbReference type="EMBL" id="MBA4543332.1"/>
    </source>
</evidence>
<evidence type="ECO:0000313" key="5">
    <source>
        <dbReference type="Proteomes" id="UP000530514"/>
    </source>
</evidence>
<keyword evidence="2 4" id="KW-0808">Transferase</keyword>
<dbReference type="Gene3D" id="3.40.50.150">
    <property type="entry name" value="Vaccinia Virus protein VP39"/>
    <property type="match status" value="1"/>
</dbReference>
<dbReference type="AlphaFoldDB" id="A0A7W1XAW5"/>
<organism evidence="4 5">
    <name type="scientific">Thermoactinomyces daqus</name>
    <dbReference type="NCBI Taxonomy" id="1329516"/>
    <lineage>
        <taxon>Bacteria</taxon>
        <taxon>Bacillati</taxon>
        <taxon>Bacillota</taxon>
        <taxon>Bacilli</taxon>
        <taxon>Bacillales</taxon>
        <taxon>Thermoactinomycetaceae</taxon>
        <taxon>Thermoactinomyces</taxon>
    </lineage>
</organism>
<evidence type="ECO:0000256" key="1">
    <source>
        <dbReference type="ARBA" id="ARBA00022603"/>
    </source>
</evidence>
<evidence type="ECO:0000256" key="2">
    <source>
        <dbReference type="ARBA" id="ARBA00022679"/>
    </source>
</evidence>
<comment type="caution">
    <text evidence="4">The sequence shown here is derived from an EMBL/GenBank/DDBJ whole genome shotgun (WGS) entry which is preliminary data.</text>
</comment>
<dbReference type="PANTHER" id="PTHR13090">
    <property type="entry name" value="ARGININE-HYDROXYLASE NDUFAF5, MITOCHONDRIAL"/>
    <property type="match status" value="1"/>
</dbReference>
<dbReference type="EMBL" id="JACEIP010000014">
    <property type="protein sequence ID" value="MBA4543332.1"/>
    <property type="molecule type" value="Genomic_DNA"/>
</dbReference>
<dbReference type="GO" id="GO:0032259">
    <property type="term" value="P:methylation"/>
    <property type="evidence" value="ECO:0007669"/>
    <property type="project" value="UniProtKB-KW"/>
</dbReference>
<dbReference type="InterPro" id="IPR050602">
    <property type="entry name" value="Malonyl-ACP_OMT"/>
</dbReference>
<name>A0A7W1XAW5_9BACL</name>
<sequence>MKINKKQFIRQMNRTISYDEFLVVYKRMAHRLLFSLKDRVFDPGRILDLGCGTGYFTELLLEYFPRAELVALDLSPRRIEMARERVASARVQFVAADVEEDDLSGLGMFDLVITNLMGHWLQAPERVLAKVREMLNGEGWYGMTVFGPETCQELQATFRQVELEWELPPQRHFLPFRTVEEWVQLLDGAGLSDVTPEECWQRIEYEDCRTLLERIKAAGESYSESKQNFILQRNVLTEVMRRYNRAYRSKSGIYATFHILTLWGKKRDQRKCSFTYK</sequence>
<dbReference type="Proteomes" id="UP000530514">
    <property type="component" value="Unassembled WGS sequence"/>
</dbReference>
<gene>
    <name evidence="4" type="ORF">H1164_10535</name>
</gene>
<proteinExistence type="predicted"/>
<dbReference type="RefSeq" id="WP_033100054.1">
    <property type="nucleotide sequence ID" value="NZ_JACEIP010000014.1"/>
</dbReference>
<dbReference type="SUPFAM" id="SSF53335">
    <property type="entry name" value="S-adenosyl-L-methionine-dependent methyltransferases"/>
    <property type="match status" value="1"/>
</dbReference>
<evidence type="ECO:0000259" key="3">
    <source>
        <dbReference type="Pfam" id="PF13649"/>
    </source>
</evidence>
<reference evidence="4 5" key="1">
    <citation type="submission" date="2020-07" db="EMBL/GenBank/DDBJ databases">
        <authorList>
            <person name="Feng H."/>
        </authorList>
    </citation>
    <scope>NUCLEOTIDE SEQUENCE [LARGE SCALE GENOMIC DNA]</scope>
    <source>
        <strain evidence="5">s-11</strain>
    </source>
</reference>
<dbReference type="PANTHER" id="PTHR13090:SF1">
    <property type="entry name" value="ARGININE-HYDROXYLASE NDUFAF5, MITOCHONDRIAL"/>
    <property type="match status" value="1"/>
</dbReference>
<feature type="domain" description="Methyltransferase" evidence="3">
    <location>
        <begin position="46"/>
        <end position="139"/>
    </location>
</feature>